<dbReference type="OrthoDB" id="9784272at2"/>
<reference evidence="8" key="1">
    <citation type="submission" date="2016-01" db="EMBL/GenBank/DDBJ databases">
        <authorList>
            <person name="Peeters C."/>
        </authorList>
    </citation>
    <scope>NUCLEOTIDE SEQUENCE [LARGE SCALE GENOMIC DNA]</scope>
    <source>
        <strain evidence="8">LMG 22940</strain>
    </source>
</reference>
<keyword evidence="3" id="KW-0731">Sigma factor</keyword>
<comment type="similarity">
    <text evidence="1">Belongs to the sigma-70 factor family. ECF subfamily.</text>
</comment>
<evidence type="ECO:0000256" key="1">
    <source>
        <dbReference type="ARBA" id="ARBA00010641"/>
    </source>
</evidence>
<evidence type="ECO:0000256" key="3">
    <source>
        <dbReference type="ARBA" id="ARBA00023082"/>
    </source>
</evidence>
<dbReference type="Proteomes" id="UP000054770">
    <property type="component" value="Unassembled WGS sequence"/>
</dbReference>
<organism evidence="8 9">
    <name type="scientific">Caballeronia choica</name>
    <dbReference type="NCBI Taxonomy" id="326476"/>
    <lineage>
        <taxon>Bacteria</taxon>
        <taxon>Pseudomonadati</taxon>
        <taxon>Pseudomonadota</taxon>
        <taxon>Betaproteobacteria</taxon>
        <taxon>Burkholderiales</taxon>
        <taxon>Burkholderiaceae</taxon>
        <taxon>Caballeronia</taxon>
    </lineage>
</organism>
<dbReference type="GO" id="GO:0016987">
    <property type="term" value="F:sigma factor activity"/>
    <property type="evidence" value="ECO:0007669"/>
    <property type="project" value="UniProtKB-KW"/>
</dbReference>
<dbReference type="InterPro" id="IPR014284">
    <property type="entry name" value="RNA_pol_sigma-70_dom"/>
</dbReference>
<evidence type="ECO:0000259" key="7">
    <source>
        <dbReference type="Pfam" id="PF08281"/>
    </source>
</evidence>
<dbReference type="SUPFAM" id="SSF88659">
    <property type="entry name" value="Sigma3 and sigma4 domains of RNA polymerase sigma factors"/>
    <property type="match status" value="1"/>
</dbReference>
<keyword evidence="5" id="KW-0804">Transcription</keyword>
<dbReference type="InterPro" id="IPR013324">
    <property type="entry name" value="RNA_pol_sigma_r3/r4-like"/>
</dbReference>
<keyword evidence="2" id="KW-0805">Transcription regulation</keyword>
<dbReference type="Gene3D" id="1.10.10.10">
    <property type="entry name" value="Winged helix-like DNA-binding domain superfamily/Winged helix DNA-binding domain"/>
    <property type="match status" value="1"/>
</dbReference>
<proteinExistence type="inferred from homology"/>
<dbReference type="PANTHER" id="PTHR43133:SF8">
    <property type="entry name" value="RNA POLYMERASE SIGMA FACTOR HI_1459-RELATED"/>
    <property type="match status" value="1"/>
</dbReference>
<keyword evidence="4" id="KW-0238">DNA-binding</keyword>
<dbReference type="InterPro" id="IPR007627">
    <property type="entry name" value="RNA_pol_sigma70_r2"/>
</dbReference>
<evidence type="ECO:0000256" key="4">
    <source>
        <dbReference type="ARBA" id="ARBA00023125"/>
    </source>
</evidence>
<evidence type="ECO:0000256" key="2">
    <source>
        <dbReference type="ARBA" id="ARBA00023015"/>
    </source>
</evidence>
<feature type="domain" description="RNA polymerase sigma factor 70 region 4 type 2" evidence="7">
    <location>
        <begin position="122"/>
        <end position="173"/>
    </location>
</feature>
<dbReference type="GO" id="GO:0006352">
    <property type="term" value="P:DNA-templated transcription initiation"/>
    <property type="evidence" value="ECO:0007669"/>
    <property type="project" value="InterPro"/>
</dbReference>
<dbReference type="Gene3D" id="1.10.1740.10">
    <property type="match status" value="1"/>
</dbReference>
<evidence type="ECO:0000259" key="6">
    <source>
        <dbReference type="Pfam" id="PF04542"/>
    </source>
</evidence>
<comment type="caution">
    <text evidence="8">The sequence shown here is derived from an EMBL/GenBank/DDBJ whole genome shotgun (WGS) entry which is preliminary data.</text>
</comment>
<evidence type="ECO:0000313" key="8">
    <source>
        <dbReference type="EMBL" id="SAL72522.1"/>
    </source>
</evidence>
<evidence type="ECO:0000256" key="5">
    <source>
        <dbReference type="ARBA" id="ARBA00023163"/>
    </source>
</evidence>
<dbReference type="Pfam" id="PF08281">
    <property type="entry name" value="Sigma70_r4_2"/>
    <property type="match status" value="1"/>
</dbReference>
<dbReference type="GO" id="GO:0003677">
    <property type="term" value="F:DNA binding"/>
    <property type="evidence" value="ECO:0007669"/>
    <property type="project" value="UniProtKB-KW"/>
</dbReference>
<dbReference type="InterPro" id="IPR036388">
    <property type="entry name" value="WH-like_DNA-bd_sf"/>
</dbReference>
<dbReference type="InterPro" id="IPR039425">
    <property type="entry name" value="RNA_pol_sigma-70-like"/>
</dbReference>
<dbReference type="PANTHER" id="PTHR43133">
    <property type="entry name" value="RNA POLYMERASE ECF-TYPE SIGMA FACTO"/>
    <property type="match status" value="1"/>
</dbReference>
<name>A0A158JUD7_9BURK</name>
<accession>A0A158JUD7</accession>
<dbReference type="EMBL" id="FCON02000050">
    <property type="protein sequence ID" value="SAL72522.1"/>
    <property type="molecule type" value="Genomic_DNA"/>
</dbReference>
<dbReference type="InterPro" id="IPR013325">
    <property type="entry name" value="RNA_pol_sigma_r2"/>
</dbReference>
<dbReference type="NCBIfam" id="TIGR02937">
    <property type="entry name" value="sigma70-ECF"/>
    <property type="match status" value="1"/>
</dbReference>
<dbReference type="CDD" id="cd06171">
    <property type="entry name" value="Sigma70_r4"/>
    <property type="match status" value="1"/>
</dbReference>
<feature type="domain" description="RNA polymerase sigma-70 region 2" evidence="6">
    <location>
        <begin position="26"/>
        <end position="92"/>
    </location>
</feature>
<dbReference type="NCBIfam" id="NF004113">
    <property type="entry name" value="PRK05602.1"/>
    <property type="match status" value="1"/>
</dbReference>
<sequence length="191" mass="21282">MNEEDPDAALVARVGQREPAAIREMVARKLPRLLALATRMLGDRDEAADVAQDAFVRIWKQAPRWRRGEARFDTWLHRVALNLCYDRLRGRREVPLADDLPEATDPAPLPDERLDQAARSKRVAAALATLPARQREALVLHYYQELSNVEAAALMGISVDALESLLARARRNLKSGLAAESGDAATGKERR</sequence>
<evidence type="ECO:0000313" key="9">
    <source>
        <dbReference type="Proteomes" id="UP000054770"/>
    </source>
</evidence>
<protein>
    <submittedName>
        <fullName evidence="8">RNA polymerase sigma factor</fullName>
    </submittedName>
</protein>
<dbReference type="Pfam" id="PF04542">
    <property type="entry name" value="Sigma70_r2"/>
    <property type="match status" value="1"/>
</dbReference>
<dbReference type="InterPro" id="IPR013249">
    <property type="entry name" value="RNA_pol_sigma70_r4_t2"/>
</dbReference>
<dbReference type="AlphaFoldDB" id="A0A158JUD7"/>
<gene>
    <name evidence="8" type="ORF">AWB68_04280</name>
</gene>
<keyword evidence="9" id="KW-1185">Reference proteome</keyword>
<dbReference type="SUPFAM" id="SSF88946">
    <property type="entry name" value="Sigma2 domain of RNA polymerase sigma factors"/>
    <property type="match status" value="1"/>
</dbReference>